<proteinExistence type="predicted"/>
<accession>A0A9P4S5T1</accession>
<dbReference type="InterPro" id="IPR011008">
    <property type="entry name" value="Dimeric_a/b-barrel"/>
</dbReference>
<evidence type="ECO:0000313" key="2">
    <source>
        <dbReference type="EMBL" id="KAF2836181.1"/>
    </source>
</evidence>
<protein>
    <recommendedName>
        <fullName evidence="1">Stress-response A/B barrel domain-containing protein</fullName>
    </recommendedName>
</protein>
<dbReference type="Proteomes" id="UP000799429">
    <property type="component" value="Unassembled WGS sequence"/>
</dbReference>
<sequence>MSFSTFSVQVPTPGTPTITEALNRFRVPSAAPSITKTVTLVILFDFKEHVSAEQMIAVSRHMFNLKNTCINPMTKAPYIQSVRGGANSSPRDKVNGMTHIFILEFEIEEEKDYFVDEEPVYDRLKVACNRFIQRVQVLGFTNGVFSLEEWFMGLADNPIYGNTRINEDIHINEENHTHEDIQINDANPINEENAANGVE</sequence>
<dbReference type="EMBL" id="MU006104">
    <property type="protein sequence ID" value="KAF2836181.1"/>
    <property type="molecule type" value="Genomic_DNA"/>
</dbReference>
<evidence type="ECO:0000313" key="3">
    <source>
        <dbReference type="Proteomes" id="UP000799429"/>
    </source>
</evidence>
<reference evidence="2" key="1">
    <citation type="journal article" date="2020" name="Stud. Mycol.">
        <title>101 Dothideomycetes genomes: a test case for predicting lifestyles and emergence of pathogens.</title>
        <authorList>
            <person name="Haridas S."/>
            <person name="Albert R."/>
            <person name="Binder M."/>
            <person name="Bloem J."/>
            <person name="Labutti K."/>
            <person name="Salamov A."/>
            <person name="Andreopoulos B."/>
            <person name="Baker S."/>
            <person name="Barry K."/>
            <person name="Bills G."/>
            <person name="Bluhm B."/>
            <person name="Cannon C."/>
            <person name="Castanera R."/>
            <person name="Culley D."/>
            <person name="Daum C."/>
            <person name="Ezra D."/>
            <person name="Gonzalez J."/>
            <person name="Henrissat B."/>
            <person name="Kuo A."/>
            <person name="Liang C."/>
            <person name="Lipzen A."/>
            <person name="Lutzoni F."/>
            <person name="Magnuson J."/>
            <person name="Mondo S."/>
            <person name="Nolan M."/>
            <person name="Ohm R."/>
            <person name="Pangilinan J."/>
            <person name="Park H.-J."/>
            <person name="Ramirez L."/>
            <person name="Alfaro M."/>
            <person name="Sun H."/>
            <person name="Tritt A."/>
            <person name="Yoshinaga Y."/>
            <person name="Zwiers L.-H."/>
            <person name="Turgeon B."/>
            <person name="Goodwin S."/>
            <person name="Spatafora J."/>
            <person name="Crous P."/>
            <person name="Grigoriev I."/>
        </authorList>
    </citation>
    <scope>NUCLEOTIDE SEQUENCE</scope>
    <source>
        <strain evidence="2">CBS 101060</strain>
    </source>
</reference>
<dbReference type="SMART" id="SM00886">
    <property type="entry name" value="Dabb"/>
    <property type="match status" value="1"/>
</dbReference>
<keyword evidence="3" id="KW-1185">Reference proteome</keyword>
<dbReference type="PROSITE" id="PS51502">
    <property type="entry name" value="S_R_A_B_BARREL"/>
    <property type="match status" value="1"/>
</dbReference>
<name>A0A9P4S5T1_9PEZI</name>
<dbReference type="Gene3D" id="3.30.70.100">
    <property type="match status" value="1"/>
</dbReference>
<dbReference type="OrthoDB" id="1601230at2759"/>
<organism evidence="2 3">
    <name type="scientific">Patellaria atrata CBS 101060</name>
    <dbReference type="NCBI Taxonomy" id="1346257"/>
    <lineage>
        <taxon>Eukaryota</taxon>
        <taxon>Fungi</taxon>
        <taxon>Dikarya</taxon>
        <taxon>Ascomycota</taxon>
        <taxon>Pezizomycotina</taxon>
        <taxon>Dothideomycetes</taxon>
        <taxon>Dothideomycetes incertae sedis</taxon>
        <taxon>Patellariales</taxon>
        <taxon>Patellariaceae</taxon>
        <taxon>Patellaria</taxon>
    </lineage>
</organism>
<dbReference type="Pfam" id="PF07876">
    <property type="entry name" value="Dabb"/>
    <property type="match status" value="1"/>
</dbReference>
<gene>
    <name evidence="2" type="ORF">M501DRAFT_1060034</name>
</gene>
<evidence type="ECO:0000259" key="1">
    <source>
        <dbReference type="PROSITE" id="PS51502"/>
    </source>
</evidence>
<comment type="caution">
    <text evidence="2">The sequence shown here is derived from an EMBL/GenBank/DDBJ whole genome shotgun (WGS) entry which is preliminary data.</text>
</comment>
<dbReference type="AlphaFoldDB" id="A0A9P4S5T1"/>
<dbReference type="SUPFAM" id="SSF54909">
    <property type="entry name" value="Dimeric alpha+beta barrel"/>
    <property type="match status" value="1"/>
</dbReference>
<dbReference type="InterPro" id="IPR013097">
    <property type="entry name" value="Dabb"/>
</dbReference>
<feature type="domain" description="Stress-response A/B barrel" evidence="1">
    <location>
        <begin position="38"/>
        <end position="140"/>
    </location>
</feature>